<keyword evidence="15" id="KW-0511">Multifunctional enzyme</keyword>
<protein>
    <submittedName>
        <fullName evidence="17">Retrotransposable element Tf2</fullName>
    </submittedName>
</protein>
<dbReference type="Pfam" id="PF17921">
    <property type="entry name" value="Integrase_H2C2"/>
    <property type="match status" value="1"/>
</dbReference>
<evidence type="ECO:0000256" key="12">
    <source>
        <dbReference type="ARBA" id="ARBA00022932"/>
    </source>
</evidence>
<evidence type="ECO:0000256" key="4">
    <source>
        <dbReference type="ARBA" id="ARBA00022722"/>
    </source>
</evidence>
<dbReference type="InterPro" id="IPR056924">
    <property type="entry name" value="SH3_Tf2-1"/>
</dbReference>
<keyword evidence="1" id="KW-0645">Protease</keyword>
<dbReference type="Pfam" id="PF17917">
    <property type="entry name" value="RT_RNaseH"/>
    <property type="match status" value="1"/>
</dbReference>
<dbReference type="Gene3D" id="3.30.70.270">
    <property type="match status" value="1"/>
</dbReference>
<feature type="domain" description="Integrase catalytic" evidence="16">
    <location>
        <begin position="487"/>
        <end position="649"/>
    </location>
</feature>
<name>A0ABQ5FTW7_9ASTR</name>
<dbReference type="Pfam" id="PF17919">
    <property type="entry name" value="RT_RNaseH_2"/>
    <property type="match status" value="1"/>
</dbReference>
<dbReference type="Gene3D" id="1.10.340.70">
    <property type="match status" value="1"/>
</dbReference>
<dbReference type="InterPro" id="IPR001584">
    <property type="entry name" value="Integrase_cat-core"/>
</dbReference>
<dbReference type="InterPro" id="IPR043502">
    <property type="entry name" value="DNA/RNA_pol_sf"/>
</dbReference>
<keyword evidence="13" id="KW-0238">DNA-binding</keyword>
<accession>A0ABQ5FTW7</accession>
<dbReference type="PANTHER" id="PTHR37984">
    <property type="entry name" value="PROTEIN CBG26694"/>
    <property type="match status" value="1"/>
</dbReference>
<sequence length="844" mass="96459">MWRLLKGWTLQGLDFVTDMMILPLGGCEMVLGIQWLATLGNIHFNFQKLTAKFEYANSKVLLRRTQSYVKWMQGPEVKLNSMTLCVYPSTLLSLEAANGSCAKHPCSKIQTLLKEYEDVFSMPNALPSKRSHDHHIPLISNASPVNIKPYRHPPNQKDAIELMAKELLDSWSLWWKLMHVVHGAMLQQEGHPIDYLSKALSAKHQSYLTYEKEFLVVILALEKWRGYLMDKHFKIKTDHFSLKYLLDQRVTTLFQAKWLPKLSGYDYEISYKKGSHNVVANALSRVPSSLYRDMLSSPKTALLKKNAFNWSDEATESFHALQQAMVKSPVLALPNFNKEFTIETDASGYGVGAVLQQEGHPIAFLNSNELVEAVKATWSSDPTLRSVILSLQQGHSKNSRYTWSANELRRKGKLVVGNDEQLRLKLVSHFHESPTGGHSGVQATMKRLAAYFYWKGLKKMVKQQIHLCDICQRNKPDLAAYPGLLQPLQIPTKVWQDISMDFIEALPLSQNKSVILVVVDRLSKYAHFIPLSHPYTASNVAQAFLDNVYKLHGLPSTIVSDRDKVFLSLFWQSLFKMLKVQLCMSTAYHPQSDGQTEAVNKCVETYLRCMTGERPREWIKWLSLAEYWYNTNFHSSIKTTPFEVLYGQPPPVHTPYVAKDSSVELVDRNLQAREQAITMLKFHLKAAQDRMKTYADKKRSEREFAVGDWVYLKLQPYRQLTLRIHKQHKLSAKFFGPFKVLQKIGRVAYKLELPSTASIHPIFHVSLLKKCHSTDLSMGSLPLCDNEGSLAVVPYKILDRKLAKQGNRAVVYGLIQWANGSVEDATWELLTDIEKRFPAFVIDP</sequence>
<evidence type="ECO:0000256" key="15">
    <source>
        <dbReference type="ARBA" id="ARBA00023268"/>
    </source>
</evidence>
<gene>
    <name evidence="17" type="ORF">Tco_1017904</name>
</gene>
<evidence type="ECO:0000256" key="3">
    <source>
        <dbReference type="ARBA" id="ARBA00022695"/>
    </source>
</evidence>
<evidence type="ECO:0000256" key="10">
    <source>
        <dbReference type="ARBA" id="ARBA00022908"/>
    </source>
</evidence>
<keyword evidence="7" id="KW-0255">Endonuclease</keyword>
<keyword evidence="5" id="KW-0479">Metal-binding</keyword>
<dbReference type="InterPro" id="IPR041577">
    <property type="entry name" value="RT_RNaseH_2"/>
</dbReference>
<reference evidence="17" key="2">
    <citation type="submission" date="2022-01" db="EMBL/GenBank/DDBJ databases">
        <authorList>
            <person name="Yamashiro T."/>
            <person name="Shiraishi A."/>
            <person name="Satake H."/>
            <person name="Nakayama K."/>
        </authorList>
    </citation>
    <scope>NUCLEOTIDE SEQUENCE</scope>
</reference>
<organism evidence="17 18">
    <name type="scientific">Tanacetum coccineum</name>
    <dbReference type="NCBI Taxonomy" id="301880"/>
    <lineage>
        <taxon>Eukaryota</taxon>
        <taxon>Viridiplantae</taxon>
        <taxon>Streptophyta</taxon>
        <taxon>Embryophyta</taxon>
        <taxon>Tracheophyta</taxon>
        <taxon>Spermatophyta</taxon>
        <taxon>Magnoliopsida</taxon>
        <taxon>eudicotyledons</taxon>
        <taxon>Gunneridae</taxon>
        <taxon>Pentapetalae</taxon>
        <taxon>asterids</taxon>
        <taxon>campanulids</taxon>
        <taxon>Asterales</taxon>
        <taxon>Asteraceae</taxon>
        <taxon>Asteroideae</taxon>
        <taxon>Anthemideae</taxon>
        <taxon>Anthemidinae</taxon>
        <taxon>Tanacetum</taxon>
    </lineage>
</organism>
<dbReference type="Proteomes" id="UP001151760">
    <property type="component" value="Unassembled WGS sequence"/>
</dbReference>
<dbReference type="PROSITE" id="PS50994">
    <property type="entry name" value="INTEGRASE"/>
    <property type="match status" value="1"/>
</dbReference>
<keyword evidence="18" id="KW-1185">Reference proteome</keyword>
<keyword evidence="12" id="KW-0239">DNA-directed DNA polymerase</keyword>
<evidence type="ECO:0000256" key="7">
    <source>
        <dbReference type="ARBA" id="ARBA00022759"/>
    </source>
</evidence>
<evidence type="ECO:0000313" key="18">
    <source>
        <dbReference type="Proteomes" id="UP001151760"/>
    </source>
</evidence>
<evidence type="ECO:0000256" key="1">
    <source>
        <dbReference type="ARBA" id="ARBA00022670"/>
    </source>
</evidence>
<dbReference type="InterPro" id="IPR012337">
    <property type="entry name" value="RNaseH-like_sf"/>
</dbReference>
<keyword evidence="6" id="KW-0064">Aspartyl protease</keyword>
<proteinExistence type="predicted"/>
<dbReference type="SUPFAM" id="SSF56672">
    <property type="entry name" value="DNA/RNA polymerases"/>
    <property type="match status" value="3"/>
</dbReference>
<evidence type="ECO:0000256" key="2">
    <source>
        <dbReference type="ARBA" id="ARBA00022679"/>
    </source>
</evidence>
<evidence type="ECO:0000313" key="17">
    <source>
        <dbReference type="EMBL" id="GJT66424.1"/>
    </source>
</evidence>
<dbReference type="InterPro" id="IPR043128">
    <property type="entry name" value="Rev_trsase/Diguanyl_cyclase"/>
</dbReference>
<dbReference type="InterPro" id="IPR041588">
    <property type="entry name" value="Integrase_H2C2"/>
</dbReference>
<evidence type="ECO:0000256" key="14">
    <source>
        <dbReference type="ARBA" id="ARBA00023172"/>
    </source>
</evidence>
<dbReference type="Pfam" id="PF00665">
    <property type="entry name" value="rve"/>
    <property type="match status" value="1"/>
</dbReference>
<dbReference type="InterPro" id="IPR036397">
    <property type="entry name" value="RNaseH_sf"/>
</dbReference>
<dbReference type="Gene3D" id="3.30.420.10">
    <property type="entry name" value="Ribonuclease H-like superfamily/Ribonuclease H"/>
    <property type="match status" value="1"/>
</dbReference>
<dbReference type="SUPFAM" id="SSF53098">
    <property type="entry name" value="Ribonuclease H-like"/>
    <property type="match status" value="1"/>
</dbReference>
<dbReference type="EMBL" id="BQNB010017713">
    <property type="protein sequence ID" value="GJT66424.1"/>
    <property type="molecule type" value="Genomic_DNA"/>
</dbReference>
<keyword evidence="14" id="KW-0233">DNA recombination</keyword>
<dbReference type="PANTHER" id="PTHR37984:SF5">
    <property type="entry name" value="PROTEIN NYNRIN-LIKE"/>
    <property type="match status" value="1"/>
</dbReference>
<evidence type="ECO:0000256" key="9">
    <source>
        <dbReference type="ARBA" id="ARBA00022842"/>
    </source>
</evidence>
<comment type="caution">
    <text evidence="17">The sequence shown here is derived from an EMBL/GenBank/DDBJ whole genome shotgun (WGS) entry which is preliminary data.</text>
</comment>
<evidence type="ECO:0000259" key="16">
    <source>
        <dbReference type="PROSITE" id="PS50994"/>
    </source>
</evidence>
<evidence type="ECO:0000256" key="11">
    <source>
        <dbReference type="ARBA" id="ARBA00022918"/>
    </source>
</evidence>
<dbReference type="Pfam" id="PF24626">
    <property type="entry name" value="SH3_Tf2-1"/>
    <property type="match status" value="1"/>
</dbReference>
<evidence type="ECO:0000256" key="13">
    <source>
        <dbReference type="ARBA" id="ARBA00023125"/>
    </source>
</evidence>
<dbReference type="InterPro" id="IPR016197">
    <property type="entry name" value="Chromo-like_dom_sf"/>
</dbReference>
<keyword evidence="8" id="KW-0378">Hydrolase</keyword>
<reference evidence="17" key="1">
    <citation type="journal article" date="2022" name="Int. J. Mol. Sci.">
        <title>Draft Genome of Tanacetum Coccineum: Genomic Comparison of Closely Related Tanacetum-Family Plants.</title>
        <authorList>
            <person name="Yamashiro T."/>
            <person name="Shiraishi A."/>
            <person name="Nakayama K."/>
            <person name="Satake H."/>
        </authorList>
    </citation>
    <scope>NUCLEOTIDE SEQUENCE</scope>
</reference>
<keyword evidence="2" id="KW-0808">Transferase</keyword>
<dbReference type="InterPro" id="IPR041373">
    <property type="entry name" value="RT_RNaseH"/>
</dbReference>
<keyword evidence="10" id="KW-0229">DNA integration</keyword>
<keyword evidence="11" id="KW-0695">RNA-directed DNA polymerase</keyword>
<keyword evidence="9" id="KW-0460">Magnesium</keyword>
<keyword evidence="4" id="KW-0540">Nuclease</keyword>
<evidence type="ECO:0000256" key="5">
    <source>
        <dbReference type="ARBA" id="ARBA00022723"/>
    </source>
</evidence>
<evidence type="ECO:0000256" key="8">
    <source>
        <dbReference type="ARBA" id="ARBA00022801"/>
    </source>
</evidence>
<dbReference type="InterPro" id="IPR050951">
    <property type="entry name" value="Retrovirus_Pol_polyprotein"/>
</dbReference>
<evidence type="ECO:0000256" key="6">
    <source>
        <dbReference type="ARBA" id="ARBA00022750"/>
    </source>
</evidence>
<keyword evidence="3" id="KW-0548">Nucleotidyltransferase</keyword>
<dbReference type="SUPFAM" id="SSF54160">
    <property type="entry name" value="Chromo domain-like"/>
    <property type="match status" value="1"/>
</dbReference>
<dbReference type="CDD" id="cd09274">
    <property type="entry name" value="RNase_HI_RT_Ty3"/>
    <property type="match status" value="1"/>
</dbReference>